<gene>
    <name evidence="2" type="ORF">Sjap_023750</name>
</gene>
<comment type="caution">
    <text evidence="2">The sequence shown here is derived from an EMBL/GenBank/DDBJ whole genome shotgun (WGS) entry which is preliminary data.</text>
</comment>
<dbReference type="Proteomes" id="UP001417504">
    <property type="component" value="Unassembled WGS sequence"/>
</dbReference>
<evidence type="ECO:0000313" key="2">
    <source>
        <dbReference type="EMBL" id="KAK9090573.1"/>
    </source>
</evidence>
<evidence type="ECO:0000313" key="3">
    <source>
        <dbReference type="Proteomes" id="UP001417504"/>
    </source>
</evidence>
<feature type="compositionally biased region" description="Basic and acidic residues" evidence="1">
    <location>
        <begin position="72"/>
        <end position="82"/>
    </location>
</feature>
<dbReference type="AlphaFoldDB" id="A0AAP0EHF9"/>
<feature type="compositionally biased region" description="Basic and acidic residues" evidence="1">
    <location>
        <begin position="52"/>
        <end position="61"/>
    </location>
</feature>
<evidence type="ECO:0000256" key="1">
    <source>
        <dbReference type="SAM" id="MobiDB-lite"/>
    </source>
</evidence>
<organism evidence="2 3">
    <name type="scientific">Stephania japonica</name>
    <dbReference type="NCBI Taxonomy" id="461633"/>
    <lineage>
        <taxon>Eukaryota</taxon>
        <taxon>Viridiplantae</taxon>
        <taxon>Streptophyta</taxon>
        <taxon>Embryophyta</taxon>
        <taxon>Tracheophyta</taxon>
        <taxon>Spermatophyta</taxon>
        <taxon>Magnoliopsida</taxon>
        <taxon>Ranunculales</taxon>
        <taxon>Menispermaceae</taxon>
        <taxon>Menispermoideae</taxon>
        <taxon>Cissampelideae</taxon>
        <taxon>Stephania</taxon>
    </lineage>
</organism>
<sequence length="106" mass="12397">MTERREGTIEEREKKKLGEINIPLDLTTKTSSGEVQPLRDCCGLVAAHQGETRCDREMKRDSSRKKTKRVRGRESERRRTSSEVRSSSAGGRWWCTREERWMVVKE</sequence>
<accession>A0AAP0EHF9</accession>
<reference evidence="2 3" key="1">
    <citation type="submission" date="2024-01" db="EMBL/GenBank/DDBJ databases">
        <title>Genome assemblies of Stephania.</title>
        <authorList>
            <person name="Yang L."/>
        </authorList>
    </citation>
    <scope>NUCLEOTIDE SEQUENCE [LARGE SCALE GENOMIC DNA]</scope>
    <source>
        <strain evidence="2">QJT</strain>
        <tissue evidence="2">Leaf</tissue>
    </source>
</reference>
<protein>
    <submittedName>
        <fullName evidence="2">Uncharacterized protein</fullName>
    </submittedName>
</protein>
<proteinExistence type="predicted"/>
<feature type="region of interest" description="Disordered" evidence="1">
    <location>
        <begin position="52"/>
        <end position="90"/>
    </location>
</feature>
<feature type="compositionally biased region" description="Basic residues" evidence="1">
    <location>
        <begin position="62"/>
        <end position="71"/>
    </location>
</feature>
<name>A0AAP0EHF9_9MAGN</name>
<keyword evidence="3" id="KW-1185">Reference proteome</keyword>
<dbReference type="EMBL" id="JBBNAE010000010">
    <property type="protein sequence ID" value="KAK9090573.1"/>
    <property type="molecule type" value="Genomic_DNA"/>
</dbReference>